<dbReference type="EnsemblMetazoa" id="XM_028657127.1">
    <property type="protein sequence ID" value="XP_028512928.1"/>
    <property type="gene ID" value="LOC110232512"/>
</dbReference>
<feature type="binding site" evidence="6">
    <location>
        <begin position="211"/>
        <end position="215"/>
    </location>
    <ligand>
        <name>GTP</name>
        <dbReference type="ChEBI" id="CHEBI:37565"/>
    </ligand>
</feature>
<dbReference type="Gene3D" id="1.10.400.10">
    <property type="entry name" value="GI Alpha 1, domain 2-like"/>
    <property type="match status" value="1"/>
</dbReference>
<evidence type="ECO:0000256" key="3">
    <source>
        <dbReference type="ARBA" id="ARBA00022842"/>
    </source>
</evidence>
<dbReference type="PROSITE" id="PS51882">
    <property type="entry name" value="G_ALPHA"/>
    <property type="match status" value="1"/>
</dbReference>
<name>A0A913WSE2_EXADI</name>
<dbReference type="EnsemblMetazoa" id="XM_021037726.2">
    <property type="protein sequence ID" value="XP_020893385.1"/>
    <property type="gene ID" value="LOC110232512"/>
</dbReference>
<dbReference type="OMA" id="WIHFFDE"/>
<sequence length="363" mass="41972">MAELLRSETNLKPSELKAAYKRSQHIDALLDKEREERQQEIQILTLGSGGSGKSTFIKQLKIVYDNGYNDEERQEFRSVIYRNIYENVCKITRGLEKIGLHFDDENVKSFAEGCVAQDDSNCDNNNAVFSPVNKADVLEAFWKESCVQECYKKRSLFHIDETSKYFFTDINRLAKEDYVPEALDILRVRDRTQGVVERNIKVNDYKYRVIDVEGQKSQRKKWIHFFDGVTAVVFFASLSSYDEVLEEDEAVNAMRDNLDLFEEISNCEYLSGTQFILFLNKQDLFKEKLTTSPLSDCFPDYEGGADYEKAVSYVKQEFLSRKPADKDIFVHVTCATDTDPMKTVLQNVFEILVEINLKKIAVL</sequence>
<keyword evidence="5" id="KW-0807">Transducer</keyword>
<dbReference type="SUPFAM" id="SSF52540">
    <property type="entry name" value="P-loop containing nucleoside triphosphate hydrolases"/>
    <property type="match status" value="1"/>
</dbReference>
<dbReference type="FunFam" id="3.40.50.300:FF:002307">
    <property type="entry name" value="Guanine nucleotide-binding protein G(k) subunit alpha"/>
    <property type="match status" value="1"/>
</dbReference>
<keyword evidence="1 7" id="KW-0479">Metal-binding</keyword>
<evidence type="ECO:0000256" key="7">
    <source>
        <dbReference type="PIRSR" id="PIRSR601019-2"/>
    </source>
</evidence>
<evidence type="ECO:0000313" key="9">
    <source>
        <dbReference type="Proteomes" id="UP000887567"/>
    </source>
</evidence>
<feature type="binding site" evidence="6">
    <location>
        <begin position="280"/>
        <end position="283"/>
    </location>
    <ligand>
        <name>GTP</name>
        <dbReference type="ChEBI" id="CHEBI:37565"/>
    </ligand>
</feature>
<dbReference type="GO" id="GO:0003924">
    <property type="term" value="F:GTPase activity"/>
    <property type="evidence" value="ECO:0007669"/>
    <property type="project" value="InterPro"/>
</dbReference>
<organism evidence="8 9">
    <name type="scientific">Exaiptasia diaphana</name>
    <name type="common">Tropical sea anemone</name>
    <name type="synonym">Aiptasia pulchella</name>
    <dbReference type="NCBI Taxonomy" id="2652724"/>
    <lineage>
        <taxon>Eukaryota</taxon>
        <taxon>Metazoa</taxon>
        <taxon>Cnidaria</taxon>
        <taxon>Anthozoa</taxon>
        <taxon>Hexacorallia</taxon>
        <taxon>Actiniaria</taxon>
        <taxon>Aiptasiidae</taxon>
        <taxon>Exaiptasia</taxon>
    </lineage>
</organism>
<proteinExistence type="predicted"/>
<dbReference type="RefSeq" id="XP_028512928.1">
    <property type="nucleotide sequence ID" value="XM_028657127.1"/>
</dbReference>
<dbReference type="InterPro" id="IPR001019">
    <property type="entry name" value="Gprotein_alpha_su"/>
</dbReference>
<feature type="binding site" evidence="6">
    <location>
        <position position="335"/>
    </location>
    <ligand>
        <name>GTP</name>
        <dbReference type="ChEBI" id="CHEBI:37565"/>
    </ligand>
</feature>
<dbReference type="InterPro" id="IPR011025">
    <property type="entry name" value="GproteinA_insert"/>
</dbReference>
<protein>
    <submittedName>
        <fullName evidence="8">Uncharacterized protein</fullName>
    </submittedName>
</protein>
<evidence type="ECO:0000256" key="6">
    <source>
        <dbReference type="PIRSR" id="PIRSR601019-1"/>
    </source>
</evidence>
<feature type="binding site" evidence="7">
    <location>
        <position position="54"/>
    </location>
    <ligand>
        <name>Mg(2+)</name>
        <dbReference type="ChEBI" id="CHEBI:18420"/>
    </ligand>
</feature>
<dbReference type="AlphaFoldDB" id="A0A913WSE2"/>
<dbReference type="CDD" id="cd00066">
    <property type="entry name" value="G-alpha"/>
    <property type="match status" value="1"/>
</dbReference>
<dbReference type="GO" id="GO:0005834">
    <property type="term" value="C:heterotrimeric G-protein complex"/>
    <property type="evidence" value="ECO:0007669"/>
    <property type="project" value="TreeGrafter"/>
</dbReference>
<dbReference type="RefSeq" id="XP_020893385.1">
    <property type="nucleotide sequence ID" value="XM_021037726.2"/>
</dbReference>
<dbReference type="InterPro" id="IPR027417">
    <property type="entry name" value="P-loop_NTPase"/>
</dbReference>
<feature type="binding site" evidence="6">
    <location>
        <begin position="186"/>
        <end position="192"/>
    </location>
    <ligand>
        <name>GTP</name>
        <dbReference type="ChEBI" id="CHEBI:37565"/>
    </ligand>
</feature>
<dbReference type="GeneID" id="110232512"/>
<dbReference type="GO" id="GO:0005737">
    <property type="term" value="C:cytoplasm"/>
    <property type="evidence" value="ECO:0007669"/>
    <property type="project" value="TreeGrafter"/>
</dbReference>
<dbReference type="Gene3D" id="3.40.50.300">
    <property type="entry name" value="P-loop containing nucleotide triphosphate hydrolases"/>
    <property type="match status" value="1"/>
</dbReference>
<keyword evidence="4 6" id="KW-0342">GTP-binding</keyword>
<dbReference type="GO" id="GO:0007188">
    <property type="term" value="P:adenylate cyclase-modulating G protein-coupled receptor signaling pathway"/>
    <property type="evidence" value="ECO:0007669"/>
    <property type="project" value="TreeGrafter"/>
</dbReference>
<dbReference type="PANTHER" id="PTHR10218:SF302">
    <property type="entry name" value="GUANINE NUCLEOTIDE-BINDING PROTEIN ALPHA-5 SUBUNIT"/>
    <property type="match status" value="1"/>
</dbReference>
<dbReference type="GO" id="GO:0046872">
    <property type="term" value="F:metal ion binding"/>
    <property type="evidence" value="ECO:0007669"/>
    <property type="project" value="UniProtKB-KW"/>
</dbReference>
<dbReference type="SUPFAM" id="SSF47895">
    <property type="entry name" value="Transducin (alpha subunit), insertion domain"/>
    <property type="match status" value="1"/>
</dbReference>
<keyword evidence="3 7" id="KW-0460">Magnesium</keyword>
<dbReference type="Pfam" id="PF00503">
    <property type="entry name" value="G-alpha"/>
    <property type="match status" value="1"/>
</dbReference>
<evidence type="ECO:0000256" key="2">
    <source>
        <dbReference type="ARBA" id="ARBA00022741"/>
    </source>
</evidence>
<feature type="binding site" evidence="7">
    <location>
        <position position="192"/>
    </location>
    <ligand>
        <name>Mg(2+)</name>
        <dbReference type="ChEBI" id="CHEBI:18420"/>
    </ligand>
</feature>
<dbReference type="OrthoDB" id="5817230at2759"/>
<dbReference type="GO" id="GO:0031683">
    <property type="term" value="F:G-protein beta/gamma-subunit complex binding"/>
    <property type="evidence" value="ECO:0007669"/>
    <property type="project" value="InterPro"/>
</dbReference>
<dbReference type="KEGG" id="epa:110232512"/>
<dbReference type="GO" id="GO:0005525">
    <property type="term" value="F:GTP binding"/>
    <property type="evidence" value="ECO:0007669"/>
    <property type="project" value="UniProtKB-KW"/>
</dbReference>
<dbReference type="GO" id="GO:0001664">
    <property type="term" value="F:G protein-coupled receptor binding"/>
    <property type="evidence" value="ECO:0007669"/>
    <property type="project" value="TreeGrafter"/>
</dbReference>
<evidence type="ECO:0000313" key="8">
    <source>
        <dbReference type="EnsemblMetazoa" id="XP_020893385.1"/>
    </source>
</evidence>
<keyword evidence="2 6" id="KW-0547">Nucleotide-binding</keyword>
<dbReference type="SMART" id="SM00275">
    <property type="entry name" value="G_alpha"/>
    <property type="match status" value="1"/>
</dbReference>
<dbReference type="PANTHER" id="PTHR10218">
    <property type="entry name" value="GTP-BINDING PROTEIN ALPHA SUBUNIT"/>
    <property type="match status" value="1"/>
</dbReference>
<evidence type="ECO:0000256" key="1">
    <source>
        <dbReference type="ARBA" id="ARBA00022723"/>
    </source>
</evidence>
<accession>A0A913WSE2</accession>
<dbReference type="Proteomes" id="UP000887567">
    <property type="component" value="Unplaced"/>
</dbReference>
<reference evidence="8" key="1">
    <citation type="submission" date="2022-11" db="UniProtKB">
        <authorList>
            <consortium name="EnsemblMetazoa"/>
        </authorList>
    </citation>
    <scope>IDENTIFICATION</scope>
</reference>
<keyword evidence="9" id="KW-1185">Reference proteome</keyword>
<evidence type="ECO:0000256" key="4">
    <source>
        <dbReference type="ARBA" id="ARBA00023134"/>
    </source>
</evidence>
<evidence type="ECO:0000256" key="5">
    <source>
        <dbReference type="ARBA" id="ARBA00023224"/>
    </source>
</evidence>
<dbReference type="PRINTS" id="PR00318">
    <property type="entry name" value="GPROTEINA"/>
</dbReference>